<dbReference type="EMBL" id="CAJVPY010001354">
    <property type="protein sequence ID" value="CAG8518237.1"/>
    <property type="molecule type" value="Genomic_DNA"/>
</dbReference>
<name>A0A9N9A5X8_9GLOM</name>
<feature type="region of interest" description="Disordered" evidence="1">
    <location>
        <begin position="92"/>
        <end position="111"/>
    </location>
</feature>
<feature type="region of interest" description="Disordered" evidence="1">
    <location>
        <begin position="1"/>
        <end position="36"/>
    </location>
</feature>
<sequence>MKTAPKNSEPNLEAPLRSLAISNQSEEHLQSEKYAESYRSSSPVELFYEDQQIQNCSSYAANKYQYQVPLQTNKRPNISSIQSKESVFPQCSNSYSEHLSDHEDETSENEFSEDKIFSSLNQHNSNLLNIHNANYVNPYLAIQPNKVYMTIPATNNELSFQDEAHLLRWLSTQKDLVLVALNTICSSLSIISNQAIKTQSNWKEISNKLRQAFENFCTTYNNDIAKLANQLIRKRRPLKKHIDALDFDAFKSRQPEVKSLENFIAASIKIHVEFLIAESKEDPDYNSIVLNRIKELNNTTTNFKFPAASHLQHANQLELKEEWGRLKN</sequence>
<dbReference type="Proteomes" id="UP000789405">
    <property type="component" value="Unassembled WGS sequence"/>
</dbReference>
<protein>
    <submittedName>
        <fullName evidence="2">4529_t:CDS:1</fullName>
    </submittedName>
</protein>
<evidence type="ECO:0000313" key="2">
    <source>
        <dbReference type="EMBL" id="CAG8518237.1"/>
    </source>
</evidence>
<proteinExistence type="predicted"/>
<evidence type="ECO:0000256" key="1">
    <source>
        <dbReference type="SAM" id="MobiDB-lite"/>
    </source>
</evidence>
<feature type="compositionally biased region" description="Acidic residues" evidence="1">
    <location>
        <begin position="102"/>
        <end position="111"/>
    </location>
</feature>
<comment type="caution">
    <text evidence="2">The sequence shown here is derived from an EMBL/GenBank/DDBJ whole genome shotgun (WGS) entry which is preliminary data.</text>
</comment>
<accession>A0A9N9A5X8</accession>
<feature type="compositionally biased region" description="Polar residues" evidence="1">
    <location>
        <begin position="1"/>
        <end position="10"/>
    </location>
</feature>
<organism evidence="2 3">
    <name type="scientific">Dentiscutata erythropus</name>
    <dbReference type="NCBI Taxonomy" id="1348616"/>
    <lineage>
        <taxon>Eukaryota</taxon>
        <taxon>Fungi</taxon>
        <taxon>Fungi incertae sedis</taxon>
        <taxon>Mucoromycota</taxon>
        <taxon>Glomeromycotina</taxon>
        <taxon>Glomeromycetes</taxon>
        <taxon>Diversisporales</taxon>
        <taxon>Gigasporaceae</taxon>
        <taxon>Dentiscutata</taxon>
    </lineage>
</organism>
<keyword evidence="3" id="KW-1185">Reference proteome</keyword>
<dbReference type="OrthoDB" id="2377115at2759"/>
<feature type="compositionally biased region" description="Basic and acidic residues" evidence="1">
    <location>
        <begin position="25"/>
        <end position="36"/>
    </location>
</feature>
<reference evidence="2" key="1">
    <citation type="submission" date="2021-06" db="EMBL/GenBank/DDBJ databases">
        <authorList>
            <person name="Kallberg Y."/>
            <person name="Tangrot J."/>
            <person name="Rosling A."/>
        </authorList>
    </citation>
    <scope>NUCLEOTIDE SEQUENCE</scope>
    <source>
        <strain evidence="2">MA453B</strain>
    </source>
</reference>
<gene>
    <name evidence="2" type="ORF">DERYTH_LOCUS3737</name>
</gene>
<evidence type="ECO:0000313" key="3">
    <source>
        <dbReference type="Proteomes" id="UP000789405"/>
    </source>
</evidence>
<dbReference type="AlphaFoldDB" id="A0A9N9A5X8"/>